<evidence type="ECO:0000256" key="8">
    <source>
        <dbReference type="RuleBase" id="RU364129"/>
    </source>
</evidence>
<gene>
    <name evidence="9" type="primary">Med31</name>
    <name evidence="9" type="ORF">GTO96_0019715</name>
</gene>
<dbReference type="GO" id="GO:0006355">
    <property type="term" value="P:regulation of DNA-templated transcription"/>
    <property type="evidence" value="ECO:0007669"/>
    <property type="project" value="InterPro"/>
</dbReference>
<comment type="caution">
    <text evidence="9">The sequence shown here is derived from an EMBL/GenBank/DDBJ whole genome shotgun (WGS) entry which is preliminary data.</text>
</comment>
<proteinExistence type="inferred from homology"/>
<protein>
    <recommendedName>
        <fullName evidence="8">Mediator of RNA polymerase II transcription subunit 31</fullName>
    </recommendedName>
</protein>
<keyword evidence="4 8" id="KW-0010">Activator</keyword>
<comment type="function">
    <text evidence="7 8">Component of the Mediator complex, a coactivator involved in the regulated transcription of nearly all RNA polymerase II-dependent genes. Mediator functions as a bridge to convey information from gene-specific regulatory proteins to the basal RNA polymerase II transcription machinery. Mediator is recruited to promoters by direct interactions with regulatory proteins and serves as a scaffold for the assembly of a functional preinitiation complex with RNA polymerase II and the general transcription factors.</text>
</comment>
<dbReference type="EMBL" id="JAATIS010005477">
    <property type="protein sequence ID" value="KAG2459110.1"/>
    <property type="molecule type" value="Genomic_DNA"/>
</dbReference>
<comment type="subunit">
    <text evidence="8">Component of the Mediator complex.</text>
</comment>
<comment type="similarity">
    <text evidence="2 8">Belongs to the Mediator complex subunit 31 family.</text>
</comment>
<dbReference type="AlphaFoldDB" id="A0A8X7WZS9"/>
<evidence type="ECO:0000313" key="10">
    <source>
        <dbReference type="Proteomes" id="UP000886611"/>
    </source>
</evidence>
<keyword evidence="3 8" id="KW-0805">Transcription regulation</keyword>
<organism evidence="9 10">
    <name type="scientific">Polypterus senegalus</name>
    <name type="common">Senegal bichir</name>
    <dbReference type="NCBI Taxonomy" id="55291"/>
    <lineage>
        <taxon>Eukaryota</taxon>
        <taxon>Metazoa</taxon>
        <taxon>Chordata</taxon>
        <taxon>Craniata</taxon>
        <taxon>Vertebrata</taxon>
        <taxon>Euteleostomi</taxon>
        <taxon>Actinopterygii</taxon>
        <taxon>Polypteriformes</taxon>
        <taxon>Polypteridae</taxon>
        <taxon>Polypterus</taxon>
    </lineage>
</organism>
<evidence type="ECO:0000256" key="2">
    <source>
        <dbReference type="ARBA" id="ARBA00006378"/>
    </source>
</evidence>
<reference evidence="9 10" key="1">
    <citation type="journal article" date="2021" name="Cell">
        <title>Tracing the genetic footprints of vertebrate landing in non-teleost ray-finned fishes.</title>
        <authorList>
            <person name="Bi X."/>
            <person name="Wang K."/>
            <person name="Yang L."/>
            <person name="Pan H."/>
            <person name="Jiang H."/>
            <person name="Wei Q."/>
            <person name="Fang M."/>
            <person name="Yu H."/>
            <person name="Zhu C."/>
            <person name="Cai Y."/>
            <person name="He Y."/>
            <person name="Gan X."/>
            <person name="Zeng H."/>
            <person name="Yu D."/>
            <person name="Zhu Y."/>
            <person name="Jiang H."/>
            <person name="Qiu Q."/>
            <person name="Yang H."/>
            <person name="Zhang Y.E."/>
            <person name="Wang W."/>
            <person name="Zhu M."/>
            <person name="He S."/>
            <person name="Zhang G."/>
        </authorList>
    </citation>
    <scope>NUCLEOTIDE SEQUENCE [LARGE SCALE GENOMIC DNA]</scope>
    <source>
        <strain evidence="9">Bchr_013</strain>
    </source>
</reference>
<sequence>MQQVTPQHHTSSDGMEHWEVFSGGWSAKSATNPQVFPSRLEGLGWMHINVLPRTEQLQVKGLAQGPNEVESLLAFGGFKPATSNCQCKSLPSEPPLQPQLHGEDPSAVRFQLELEFVQCLANPNYLNFLAQRGFFREKTFVNYLKYLLYWKEPEYAKYLKYPQCLHMLELLQYEHFRKELVNAQCAKFIDEQQLLHWQHYSRKRMRLQQALAEQHLQSNTASK</sequence>
<evidence type="ECO:0000256" key="7">
    <source>
        <dbReference type="ARBA" id="ARBA00025687"/>
    </source>
</evidence>
<dbReference type="InterPro" id="IPR038089">
    <property type="entry name" value="Med31_sf"/>
</dbReference>
<dbReference type="InterPro" id="IPR008831">
    <property type="entry name" value="Mediator_Med31"/>
</dbReference>
<dbReference type="Gene3D" id="1.10.10.1340">
    <property type="entry name" value="Mediator of RNA polymerase II, submodule Med31 (Soh1)"/>
    <property type="match status" value="1"/>
</dbReference>
<evidence type="ECO:0000256" key="3">
    <source>
        <dbReference type="ARBA" id="ARBA00023015"/>
    </source>
</evidence>
<dbReference type="PANTHER" id="PTHR13186">
    <property type="entry name" value="MEDIATOR OF RNA POLYMERASE II TRANSCRIPTION SUBUNIT 31"/>
    <property type="match status" value="1"/>
</dbReference>
<comment type="subcellular location">
    <subcellularLocation>
        <location evidence="1 8">Nucleus</location>
    </subcellularLocation>
</comment>
<feature type="non-terminal residue" evidence="9">
    <location>
        <position position="1"/>
    </location>
</feature>
<name>A0A8X7WZS9_POLSE</name>
<dbReference type="Proteomes" id="UP000886611">
    <property type="component" value="Unassembled WGS sequence"/>
</dbReference>
<evidence type="ECO:0000256" key="5">
    <source>
        <dbReference type="ARBA" id="ARBA00023163"/>
    </source>
</evidence>
<keyword evidence="10" id="KW-1185">Reference proteome</keyword>
<keyword evidence="5 8" id="KW-0804">Transcription</keyword>
<accession>A0A8X7WZS9</accession>
<evidence type="ECO:0000256" key="4">
    <source>
        <dbReference type="ARBA" id="ARBA00023159"/>
    </source>
</evidence>
<dbReference type="FunFam" id="1.10.10.1340:FF:000001">
    <property type="entry name" value="Mediator of RNA polymerase II transcription subunit 31"/>
    <property type="match status" value="1"/>
</dbReference>
<dbReference type="Pfam" id="PF05669">
    <property type="entry name" value="Med31"/>
    <property type="match status" value="1"/>
</dbReference>
<feature type="non-terminal residue" evidence="9">
    <location>
        <position position="223"/>
    </location>
</feature>
<dbReference type="GO" id="GO:0003712">
    <property type="term" value="F:transcription coregulator activity"/>
    <property type="evidence" value="ECO:0007669"/>
    <property type="project" value="InterPro"/>
</dbReference>
<evidence type="ECO:0000256" key="6">
    <source>
        <dbReference type="ARBA" id="ARBA00023242"/>
    </source>
</evidence>
<evidence type="ECO:0000313" key="9">
    <source>
        <dbReference type="EMBL" id="KAG2459110.1"/>
    </source>
</evidence>
<dbReference type="GO" id="GO:0016592">
    <property type="term" value="C:mediator complex"/>
    <property type="evidence" value="ECO:0007669"/>
    <property type="project" value="InterPro"/>
</dbReference>
<evidence type="ECO:0000256" key="1">
    <source>
        <dbReference type="ARBA" id="ARBA00004123"/>
    </source>
</evidence>
<keyword evidence="6 8" id="KW-0539">Nucleus</keyword>